<evidence type="ECO:0000313" key="8">
    <source>
        <dbReference type="Proteomes" id="UP001150925"/>
    </source>
</evidence>
<keyword evidence="4 6" id="KW-1133">Transmembrane helix</keyword>
<proteinExistence type="inferred from homology"/>
<dbReference type="OrthoDB" id="268928at2759"/>
<feature type="transmembrane region" description="Helical" evidence="6">
    <location>
        <begin position="141"/>
        <end position="164"/>
    </location>
</feature>
<dbReference type="Proteomes" id="UP001150925">
    <property type="component" value="Unassembled WGS sequence"/>
</dbReference>
<comment type="caution">
    <text evidence="7">The sequence shown here is derived from an EMBL/GenBank/DDBJ whole genome shotgun (WGS) entry which is preliminary data.</text>
</comment>
<dbReference type="GO" id="GO:0016020">
    <property type="term" value="C:membrane"/>
    <property type="evidence" value="ECO:0007669"/>
    <property type="project" value="UniProtKB-SubCell"/>
</dbReference>
<evidence type="ECO:0000256" key="2">
    <source>
        <dbReference type="ARBA" id="ARBA00005335"/>
    </source>
</evidence>
<dbReference type="Pfam" id="PF05255">
    <property type="entry name" value="UPF0220"/>
    <property type="match status" value="1"/>
</dbReference>
<name>A0A9W8E4L0_9FUNG</name>
<comment type="subcellular location">
    <subcellularLocation>
        <location evidence="1">Membrane</location>
        <topology evidence="1">Multi-pass membrane protein</topology>
    </subcellularLocation>
</comment>
<evidence type="ECO:0000256" key="3">
    <source>
        <dbReference type="ARBA" id="ARBA00022692"/>
    </source>
</evidence>
<evidence type="ECO:0000256" key="5">
    <source>
        <dbReference type="ARBA" id="ARBA00023136"/>
    </source>
</evidence>
<keyword evidence="5 6" id="KW-0472">Membrane</keyword>
<keyword evidence="8" id="KW-1185">Reference proteome</keyword>
<gene>
    <name evidence="7" type="primary">VPS68</name>
    <name evidence="7" type="ORF">IWQ62_005565</name>
</gene>
<protein>
    <submittedName>
        <fullName evidence="7">Vacuolar protein sorting-associated protein 68</fullName>
    </submittedName>
</protein>
<feature type="transmembrane region" description="Helical" evidence="6">
    <location>
        <begin position="25"/>
        <end position="42"/>
    </location>
</feature>
<feature type="transmembrane region" description="Helical" evidence="6">
    <location>
        <begin position="107"/>
        <end position="129"/>
    </location>
</feature>
<evidence type="ECO:0000313" key="7">
    <source>
        <dbReference type="EMBL" id="KAJ1955280.1"/>
    </source>
</evidence>
<evidence type="ECO:0000256" key="6">
    <source>
        <dbReference type="SAM" id="Phobius"/>
    </source>
</evidence>
<organism evidence="7 8">
    <name type="scientific">Dispira parvispora</name>
    <dbReference type="NCBI Taxonomy" id="1520584"/>
    <lineage>
        <taxon>Eukaryota</taxon>
        <taxon>Fungi</taxon>
        <taxon>Fungi incertae sedis</taxon>
        <taxon>Zoopagomycota</taxon>
        <taxon>Kickxellomycotina</taxon>
        <taxon>Dimargaritomycetes</taxon>
        <taxon>Dimargaritales</taxon>
        <taxon>Dimargaritaceae</taxon>
        <taxon>Dispira</taxon>
    </lineage>
</organism>
<sequence length="178" mass="19087">MAVDHPFVCRLPRVPTVIKENQREIGTYGAGALFAVGWWFFVDGMVYASNQPGFPVRVGVEDYLPGIFATLGMLITNSIDLSLLNEDQFGYSSTSGGSTTLASRAKFTLFIGIALLAGGLAGSIASLCIKYLASGVATEYLYGGLATVFQTLLVTLCSIVLWLVHNAEAEAQYNFVLN</sequence>
<dbReference type="PANTHER" id="PTHR13180">
    <property type="entry name" value="SMALL MEMBRANE PROTEIN-RELATED"/>
    <property type="match status" value="1"/>
</dbReference>
<evidence type="ECO:0000256" key="1">
    <source>
        <dbReference type="ARBA" id="ARBA00004141"/>
    </source>
</evidence>
<evidence type="ECO:0000256" key="4">
    <source>
        <dbReference type="ARBA" id="ARBA00022989"/>
    </source>
</evidence>
<reference evidence="7" key="1">
    <citation type="submission" date="2022-07" db="EMBL/GenBank/DDBJ databases">
        <title>Phylogenomic reconstructions and comparative analyses of Kickxellomycotina fungi.</title>
        <authorList>
            <person name="Reynolds N.K."/>
            <person name="Stajich J.E."/>
            <person name="Barry K."/>
            <person name="Grigoriev I.V."/>
            <person name="Crous P."/>
            <person name="Smith M.E."/>
        </authorList>
    </citation>
    <scope>NUCLEOTIDE SEQUENCE</scope>
    <source>
        <strain evidence="7">RSA 1196</strain>
    </source>
</reference>
<accession>A0A9W8E4L0</accession>
<dbReference type="EMBL" id="JANBPY010002372">
    <property type="protein sequence ID" value="KAJ1955280.1"/>
    <property type="molecule type" value="Genomic_DNA"/>
</dbReference>
<keyword evidence="3 6" id="KW-0812">Transmembrane</keyword>
<comment type="similarity">
    <text evidence="2">Belongs to the UPF0220 family.</text>
</comment>
<dbReference type="AlphaFoldDB" id="A0A9W8E4L0"/>
<dbReference type="InterPro" id="IPR007919">
    <property type="entry name" value="UPF0220"/>
</dbReference>